<evidence type="ECO:0000313" key="8">
    <source>
        <dbReference type="Proteomes" id="UP000199073"/>
    </source>
</evidence>
<keyword evidence="5" id="KW-0411">Iron-sulfur</keyword>
<reference evidence="7 8" key="1">
    <citation type="submission" date="2016-10" db="EMBL/GenBank/DDBJ databases">
        <authorList>
            <person name="de Groot N.N."/>
        </authorList>
    </citation>
    <scope>NUCLEOTIDE SEQUENCE [LARGE SCALE GENOMIC DNA]</scope>
    <source>
        <strain evidence="7 8">DSM 12130</strain>
    </source>
</reference>
<evidence type="ECO:0000256" key="5">
    <source>
        <dbReference type="ARBA" id="ARBA00023014"/>
    </source>
</evidence>
<dbReference type="InterPro" id="IPR051198">
    <property type="entry name" value="BchE-like"/>
</dbReference>
<dbReference type="PANTHER" id="PTHR43409">
    <property type="entry name" value="ANAEROBIC MAGNESIUM-PROTOPORPHYRIN IX MONOMETHYL ESTER CYCLASE-RELATED"/>
    <property type="match status" value="1"/>
</dbReference>
<proteinExistence type="predicted"/>
<evidence type="ECO:0000256" key="4">
    <source>
        <dbReference type="ARBA" id="ARBA00023004"/>
    </source>
</evidence>
<dbReference type="SMART" id="SM00729">
    <property type="entry name" value="Elp3"/>
    <property type="match status" value="1"/>
</dbReference>
<gene>
    <name evidence="7" type="ORF">SAMN05660330_03569</name>
</gene>
<dbReference type="SFLD" id="SFLDG01082">
    <property type="entry name" value="B12-binding_domain_containing"/>
    <property type="match status" value="1"/>
</dbReference>
<dbReference type="OrthoDB" id="9762608at2"/>
<feature type="domain" description="Elp3/MiaA/NifB-like radical SAM core" evidence="6">
    <location>
        <begin position="251"/>
        <end position="450"/>
    </location>
</feature>
<sequence length="503" mass="57377">MLIINPPLTIPSEPPASLAYLAAALKVNNLPCTLCDMNIEALEFLLHKTTVANDTWSKRAFNNIDKNLHALRWEKTYGNRDKYRRAVSDINRVLEISGRRCDVQLSLANYQDNTLSPLNSRDLLEAAANFESNLFYPYFSDRFETLLFRSDSTFAGFSLNYLSQALTTFAMIGYLKRHHPKIRIVIGGGLATTWLSHPRYDEPFHAIVDHFIAGKGEEPLVRLLTGRTSHVGSSGPDFTQFNKQSYLSPRVTLPVASSYGCYWRKCNFCPEKSEANPYMHNHPDQTATELDILSRHNRPMLIHFLDNAISPTTLQMLATRQQRVTPWYGFVRFNHLLADKNFCFQLKKSGCAMLKIGLESGDSRVLEAMNKGIDLQLASTALKNLREAGIGTYIYLLFGTPEEDREAAFRTMDFVLDHHLEISFLNLSIFNLPLCAREASDLEVSKFYDGDLSIYRQFVHPKGWNRGDIRRFLEKDFKRNEQIAAILLRDPPSFGSNHAPFFL</sequence>
<evidence type="ECO:0000256" key="3">
    <source>
        <dbReference type="ARBA" id="ARBA00022723"/>
    </source>
</evidence>
<protein>
    <submittedName>
        <fullName evidence="7">Radical SAM superfamily enzyme YgiQ, UPF0313 family</fullName>
    </submittedName>
</protein>
<evidence type="ECO:0000313" key="7">
    <source>
        <dbReference type="EMBL" id="SDP65724.1"/>
    </source>
</evidence>
<dbReference type="InterPro" id="IPR006638">
    <property type="entry name" value="Elp3/MiaA/NifB-like_rSAM"/>
</dbReference>
<keyword evidence="3" id="KW-0479">Metal-binding</keyword>
<dbReference type="AlphaFoldDB" id="A0A1H0UHS3"/>
<dbReference type="Proteomes" id="UP000199073">
    <property type="component" value="Unassembled WGS sequence"/>
</dbReference>
<keyword evidence="4" id="KW-0408">Iron</keyword>
<dbReference type="Pfam" id="PF04055">
    <property type="entry name" value="Radical_SAM"/>
    <property type="match status" value="1"/>
</dbReference>
<dbReference type="EMBL" id="FNJI01000032">
    <property type="protein sequence ID" value="SDP65724.1"/>
    <property type="molecule type" value="Genomic_DNA"/>
</dbReference>
<dbReference type="GO" id="GO:0005829">
    <property type="term" value="C:cytosol"/>
    <property type="evidence" value="ECO:0007669"/>
    <property type="project" value="TreeGrafter"/>
</dbReference>
<dbReference type="RefSeq" id="WP_092225310.1">
    <property type="nucleotide sequence ID" value="NZ_FNJI01000032.1"/>
</dbReference>
<dbReference type="GO" id="GO:0051536">
    <property type="term" value="F:iron-sulfur cluster binding"/>
    <property type="evidence" value="ECO:0007669"/>
    <property type="project" value="UniProtKB-KW"/>
</dbReference>
<dbReference type="InterPro" id="IPR023404">
    <property type="entry name" value="rSAM_horseshoe"/>
</dbReference>
<dbReference type="CDD" id="cd01335">
    <property type="entry name" value="Radical_SAM"/>
    <property type="match status" value="1"/>
</dbReference>
<evidence type="ECO:0000259" key="6">
    <source>
        <dbReference type="SMART" id="SM00729"/>
    </source>
</evidence>
<evidence type="ECO:0000256" key="1">
    <source>
        <dbReference type="ARBA" id="ARBA00001966"/>
    </source>
</evidence>
<dbReference type="InterPro" id="IPR007197">
    <property type="entry name" value="rSAM"/>
</dbReference>
<dbReference type="Gene3D" id="3.80.30.20">
    <property type="entry name" value="tm_1862 like domain"/>
    <property type="match status" value="1"/>
</dbReference>
<dbReference type="GO" id="GO:0046872">
    <property type="term" value="F:metal ion binding"/>
    <property type="evidence" value="ECO:0007669"/>
    <property type="project" value="UniProtKB-KW"/>
</dbReference>
<dbReference type="PANTHER" id="PTHR43409:SF7">
    <property type="entry name" value="BLL1977 PROTEIN"/>
    <property type="match status" value="1"/>
</dbReference>
<evidence type="ECO:0000256" key="2">
    <source>
        <dbReference type="ARBA" id="ARBA00022691"/>
    </source>
</evidence>
<name>A0A1H0UHS3_9BACT</name>
<dbReference type="SFLD" id="SFLDS00029">
    <property type="entry name" value="Radical_SAM"/>
    <property type="match status" value="1"/>
</dbReference>
<organism evidence="7 8">
    <name type="scientific">Desulforhopalus singaporensis</name>
    <dbReference type="NCBI Taxonomy" id="91360"/>
    <lineage>
        <taxon>Bacteria</taxon>
        <taxon>Pseudomonadati</taxon>
        <taxon>Thermodesulfobacteriota</taxon>
        <taxon>Desulfobulbia</taxon>
        <taxon>Desulfobulbales</taxon>
        <taxon>Desulfocapsaceae</taxon>
        <taxon>Desulforhopalus</taxon>
    </lineage>
</organism>
<dbReference type="InterPro" id="IPR058240">
    <property type="entry name" value="rSAM_sf"/>
</dbReference>
<keyword evidence="2" id="KW-0949">S-adenosyl-L-methionine</keyword>
<dbReference type="STRING" id="91360.SAMN05660330_03569"/>
<keyword evidence="8" id="KW-1185">Reference proteome</keyword>
<dbReference type="GO" id="GO:0003824">
    <property type="term" value="F:catalytic activity"/>
    <property type="evidence" value="ECO:0007669"/>
    <property type="project" value="InterPro"/>
</dbReference>
<comment type="cofactor">
    <cofactor evidence="1">
        <name>[4Fe-4S] cluster</name>
        <dbReference type="ChEBI" id="CHEBI:49883"/>
    </cofactor>
</comment>
<accession>A0A1H0UHS3</accession>
<dbReference type="SUPFAM" id="SSF102114">
    <property type="entry name" value="Radical SAM enzymes"/>
    <property type="match status" value="1"/>
</dbReference>